<evidence type="ECO:0000256" key="1">
    <source>
        <dbReference type="SAM" id="MobiDB-lite"/>
    </source>
</evidence>
<feature type="region of interest" description="Disordered" evidence="1">
    <location>
        <begin position="1"/>
        <end position="31"/>
    </location>
</feature>
<keyword evidence="4" id="KW-1185">Reference proteome</keyword>
<feature type="region of interest" description="Disordered" evidence="1">
    <location>
        <begin position="544"/>
        <end position="563"/>
    </location>
</feature>
<feature type="region of interest" description="Disordered" evidence="1">
    <location>
        <begin position="634"/>
        <end position="708"/>
    </location>
</feature>
<feature type="compositionally biased region" description="Polar residues" evidence="1">
    <location>
        <begin position="249"/>
        <end position="258"/>
    </location>
</feature>
<evidence type="ECO:0000256" key="2">
    <source>
        <dbReference type="SAM" id="Phobius"/>
    </source>
</evidence>
<proteinExistence type="predicted"/>
<feature type="region of interest" description="Disordered" evidence="1">
    <location>
        <begin position="342"/>
        <end position="365"/>
    </location>
</feature>
<feature type="compositionally biased region" description="Low complexity" evidence="1">
    <location>
        <begin position="286"/>
        <end position="304"/>
    </location>
</feature>
<feature type="compositionally biased region" description="Basic residues" evidence="1">
    <location>
        <begin position="676"/>
        <end position="694"/>
    </location>
</feature>
<gene>
    <name evidence="3" type="ORF">SLS59_007199</name>
</gene>
<feature type="transmembrane region" description="Helical" evidence="2">
    <location>
        <begin position="732"/>
        <end position="755"/>
    </location>
</feature>
<keyword evidence="2" id="KW-0812">Transmembrane</keyword>
<name>A0ABR3R190_9PLEO</name>
<evidence type="ECO:0000313" key="3">
    <source>
        <dbReference type="EMBL" id="KAL1598189.1"/>
    </source>
</evidence>
<protein>
    <submittedName>
        <fullName evidence="3">Uncharacterized protein</fullName>
    </submittedName>
</protein>
<reference evidence="3 4" key="1">
    <citation type="submission" date="2024-02" db="EMBL/GenBank/DDBJ databases">
        <title>De novo assembly and annotation of 12 fungi associated with fruit tree decline syndrome in Ontario, Canada.</title>
        <authorList>
            <person name="Sulman M."/>
            <person name="Ellouze W."/>
            <person name="Ilyukhin E."/>
        </authorList>
    </citation>
    <scope>NUCLEOTIDE SEQUENCE [LARGE SCALE GENOMIC DNA]</scope>
    <source>
        <strain evidence="3 4">M97-236</strain>
    </source>
</reference>
<feature type="region of interest" description="Disordered" evidence="1">
    <location>
        <begin position="55"/>
        <end position="165"/>
    </location>
</feature>
<comment type="caution">
    <text evidence="3">The sequence shown here is derived from an EMBL/GenBank/DDBJ whole genome shotgun (WGS) entry which is preliminary data.</text>
</comment>
<dbReference type="Proteomes" id="UP001521222">
    <property type="component" value="Unassembled WGS sequence"/>
</dbReference>
<accession>A0ABR3R190</accession>
<organism evidence="3 4">
    <name type="scientific">Nothophoma quercina</name>
    <dbReference type="NCBI Taxonomy" id="749835"/>
    <lineage>
        <taxon>Eukaryota</taxon>
        <taxon>Fungi</taxon>
        <taxon>Dikarya</taxon>
        <taxon>Ascomycota</taxon>
        <taxon>Pezizomycotina</taxon>
        <taxon>Dothideomycetes</taxon>
        <taxon>Pleosporomycetidae</taxon>
        <taxon>Pleosporales</taxon>
        <taxon>Pleosporineae</taxon>
        <taxon>Didymellaceae</taxon>
        <taxon>Nothophoma</taxon>
    </lineage>
</organism>
<dbReference type="EMBL" id="JAKIXB020000024">
    <property type="protein sequence ID" value="KAL1598189.1"/>
    <property type="molecule type" value="Genomic_DNA"/>
</dbReference>
<feature type="region of interest" description="Disordered" evidence="1">
    <location>
        <begin position="238"/>
        <end position="307"/>
    </location>
</feature>
<feature type="compositionally biased region" description="Low complexity" evidence="1">
    <location>
        <begin position="85"/>
        <end position="101"/>
    </location>
</feature>
<feature type="compositionally biased region" description="Basic and acidic residues" evidence="1">
    <location>
        <begin position="112"/>
        <end position="121"/>
    </location>
</feature>
<keyword evidence="2" id="KW-1133">Transmembrane helix</keyword>
<sequence>MARQHKADEMADTKSQDEHVHSQLASSRLSVVLPPRTMSWADETQDEIDAAEATRAVAQVEAESGITSDMEEAGGLQQSEETKAEVTSAATTTLAETEAVSDPGTDSEEVQDTMKPRHTSVDTELTDEDSQRVAVVAEQEKISTSPSVPVETKPFPRFQADAGGFQDTVTVEGTATSSSPIAPVEDTKPAAASMSWDDYINSMPTIVSKPLQQIPESTIPTDAPGASSYAAAVKAEATPKKMEKGMATVTPSLQTKATIASEAMPETSSKPKKRSGAAQRKKAAEAKAAVEAAAKSSPDANANADIDDTADTENVQPTASAAEESAKVDAAIFTPLSEVEDANAKDVDDLQTASPEPKTNCRPTPVKTVVDHVPLNVIKIAGVAETLAKFGFLKPATTVSTAASAEVPTAINNFIESLVKPTVKPVVEVAATGHNSPPAEDVKGHPVASKDVKVNTEIDEVTATTNTEATKPFQDAASEVVTGFDDVAEVSATAPEDEETLTAVESSHEPTTPRMAKIKKRTKAERRAAKKRVAVSIAVAAVDSVDESESNDADKSSSTTVVDDASSLDDNIVAGDKAEVPRLPKLTLAEKAVLTSKEKNLLRREERKVAKQSARGEATDISKEVVALINTTKAKAEKTAQKTPVANMEDGTKEAEQGEQENQNAAESSITSQQPKQKKTNKTSGAARRRRAKKQIGPTLVTATNLPATTEAPAVRRFATGPHGVQISRWNLPWFVVLAMFLAQLAIVGTGLYHLMLM</sequence>
<keyword evidence="2" id="KW-0472">Membrane</keyword>
<evidence type="ECO:0000313" key="4">
    <source>
        <dbReference type="Proteomes" id="UP001521222"/>
    </source>
</evidence>
<feature type="compositionally biased region" description="Basic residues" evidence="1">
    <location>
        <begin position="270"/>
        <end position="281"/>
    </location>
</feature>
<feature type="compositionally biased region" description="Basic and acidic residues" evidence="1">
    <location>
        <begin position="1"/>
        <end position="21"/>
    </location>
</feature>